<dbReference type="AlphaFoldDB" id="A0A1M5M6Q9"/>
<evidence type="ECO:0000256" key="1">
    <source>
        <dbReference type="SAM" id="SignalP"/>
    </source>
</evidence>
<dbReference type="RefSeq" id="WP_084135610.1">
    <property type="nucleotide sequence ID" value="NZ_FQXE01000001.1"/>
</dbReference>
<sequence length="176" mass="18730">MKLSFAAAMLFGFTVMPVHAHGPTPKKVDESIALAAAPQAVWKQIQDFGAIAHWHPSVKQSSASKGNENGSVRELTLAGGVLKESLDEYDPQNRSYSYRLDTENVEALPVSSYSATITVQPAASGAGSQVAWIARFYRGDTGNYPAENLNDEAAVAAMTAFIQSGLQGIKDAAEGR</sequence>
<reference evidence="2 3" key="1">
    <citation type="submission" date="2016-11" db="EMBL/GenBank/DDBJ databases">
        <authorList>
            <person name="Jaros S."/>
            <person name="Januszkiewicz K."/>
            <person name="Wedrychowicz H."/>
        </authorList>
    </citation>
    <scope>NUCLEOTIDE SEQUENCE [LARGE SCALE GENOMIC DNA]</scope>
    <source>
        <strain evidence="2 3">CGMCC 1.10190</strain>
    </source>
</reference>
<keyword evidence="3" id="KW-1185">Reference proteome</keyword>
<dbReference type="PANTHER" id="PTHR39332:SF7">
    <property type="entry name" value="SRPBCC FAMILY PROTEIN"/>
    <property type="match status" value="1"/>
</dbReference>
<dbReference type="SUPFAM" id="SSF55961">
    <property type="entry name" value="Bet v1-like"/>
    <property type="match status" value="1"/>
</dbReference>
<dbReference type="STRING" id="658167.SAMN04488135_101144"/>
<evidence type="ECO:0000313" key="2">
    <source>
        <dbReference type="EMBL" id="SHG72967.1"/>
    </source>
</evidence>
<feature type="signal peptide" evidence="1">
    <location>
        <begin position="1"/>
        <end position="20"/>
    </location>
</feature>
<accession>A0A1M5M6Q9</accession>
<name>A0A1M5M6Q9_9BURK</name>
<dbReference type="CDD" id="cd07821">
    <property type="entry name" value="PYR_PYL_RCAR_like"/>
    <property type="match status" value="1"/>
</dbReference>
<dbReference type="InterPro" id="IPR019587">
    <property type="entry name" value="Polyketide_cyclase/dehydratase"/>
</dbReference>
<dbReference type="Proteomes" id="UP000184226">
    <property type="component" value="Unassembled WGS sequence"/>
</dbReference>
<dbReference type="EMBL" id="FQXE01000001">
    <property type="protein sequence ID" value="SHG72967.1"/>
    <property type="molecule type" value="Genomic_DNA"/>
</dbReference>
<feature type="chain" id="PRO_5012047778" evidence="1">
    <location>
        <begin position="21"/>
        <end position="176"/>
    </location>
</feature>
<evidence type="ECO:0000313" key="3">
    <source>
        <dbReference type="Proteomes" id="UP000184226"/>
    </source>
</evidence>
<keyword evidence="1" id="KW-0732">Signal</keyword>
<protein>
    <submittedName>
        <fullName evidence="2">MxaD protein</fullName>
    </submittedName>
</protein>
<dbReference type="Gene3D" id="3.30.530.20">
    <property type="match status" value="1"/>
</dbReference>
<dbReference type="InterPro" id="IPR023393">
    <property type="entry name" value="START-like_dom_sf"/>
</dbReference>
<dbReference type="Pfam" id="PF10604">
    <property type="entry name" value="Polyketide_cyc2"/>
    <property type="match status" value="1"/>
</dbReference>
<dbReference type="PANTHER" id="PTHR39332">
    <property type="entry name" value="BLL4707 PROTEIN"/>
    <property type="match status" value="1"/>
</dbReference>
<organism evidence="2 3">
    <name type="scientific">Pollutimonas bauzanensis</name>
    <dbReference type="NCBI Taxonomy" id="658167"/>
    <lineage>
        <taxon>Bacteria</taxon>
        <taxon>Pseudomonadati</taxon>
        <taxon>Pseudomonadota</taxon>
        <taxon>Betaproteobacteria</taxon>
        <taxon>Burkholderiales</taxon>
        <taxon>Alcaligenaceae</taxon>
        <taxon>Pollutimonas</taxon>
    </lineage>
</organism>
<proteinExistence type="predicted"/>
<gene>
    <name evidence="2" type="ORF">SAMN04488135_101144</name>
</gene>